<reference evidence="1" key="1">
    <citation type="submission" date="2023-04" db="EMBL/GenBank/DDBJ databases">
        <title>Draft Genome sequencing of Naganishia species isolated from polar environments using Oxford Nanopore Technology.</title>
        <authorList>
            <person name="Leo P."/>
            <person name="Venkateswaran K."/>
        </authorList>
    </citation>
    <scope>NUCLEOTIDE SEQUENCE</scope>
    <source>
        <strain evidence="1">MNA-CCFEE 5423</strain>
    </source>
</reference>
<accession>A0ACC2UWI7</accession>
<gene>
    <name evidence="1" type="ORF">QFC21_007223</name>
</gene>
<name>A0ACC2UWI7_9TREE</name>
<dbReference type="EMBL" id="JASBWT010000053">
    <property type="protein sequence ID" value="KAJ9091433.1"/>
    <property type="molecule type" value="Genomic_DNA"/>
</dbReference>
<dbReference type="Proteomes" id="UP001227268">
    <property type="component" value="Unassembled WGS sequence"/>
</dbReference>
<organism evidence="1 2">
    <name type="scientific">Naganishia friedmannii</name>
    <dbReference type="NCBI Taxonomy" id="89922"/>
    <lineage>
        <taxon>Eukaryota</taxon>
        <taxon>Fungi</taxon>
        <taxon>Dikarya</taxon>
        <taxon>Basidiomycota</taxon>
        <taxon>Agaricomycotina</taxon>
        <taxon>Tremellomycetes</taxon>
        <taxon>Filobasidiales</taxon>
        <taxon>Filobasidiaceae</taxon>
        <taxon>Naganishia</taxon>
    </lineage>
</organism>
<evidence type="ECO:0000313" key="2">
    <source>
        <dbReference type="Proteomes" id="UP001227268"/>
    </source>
</evidence>
<evidence type="ECO:0000313" key="1">
    <source>
        <dbReference type="EMBL" id="KAJ9091433.1"/>
    </source>
</evidence>
<comment type="caution">
    <text evidence="1">The sequence shown here is derived from an EMBL/GenBank/DDBJ whole genome shotgun (WGS) entry which is preliminary data.</text>
</comment>
<keyword evidence="2" id="KW-1185">Reference proteome</keyword>
<proteinExistence type="predicted"/>
<sequence>MSSTDSQLHLGTSLTSLANQPSTLRYAPGVHLTPLQQYHVCLVFDLFQAKGTWAKIEEGLAENAVYEDLFATAKNRVEVAGQFLGLPIVTTKSETISHEIIAVKPATAAQVQPDATTITSTSSKISEIDVKVHQKFSFKPLGNVVNMHSTLVVFSDEESGKILRIQDRPMEEIPENSLITMLRKVNAVVAPKILGIPPTSEKEDHEKFESRHA</sequence>
<protein>
    <submittedName>
        <fullName evidence="1">Uncharacterized protein</fullName>
    </submittedName>
</protein>